<dbReference type="AlphaFoldDB" id="A0A6A7C2Z8"/>
<proteinExistence type="predicted"/>
<keyword evidence="2" id="KW-1185">Reference proteome</keyword>
<name>A0A6A7C2Z8_9PEZI</name>
<evidence type="ECO:0000313" key="1">
    <source>
        <dbReference type="EMBL" id="KAF2861399.1"/>
    </source>
</evidence>
<sequence length="631" mass="71980">MWHGDKSRMERQILRPVDCLRLREGHQDVWIGDVLELCTGEHAMFYGCEIHTTREQSALIVRAIKLARARPTAPSSKKARLLLPIKEGALDLSEETVLLDERDIVKAQKATKFEFAAQNGGHINADFEQMLRTPHPARWCELDVVQCNFCFWTDGTSAVRSSRWNPIQALSMTLAGRPRKENFHPSAHIFITAGEDIKGHHMIGAMIPEISRLQRGILAFNPASRSRRVLVGGPVMVQADNAEVSELSSHKISSNLNCRDLPYDNLHCVLLGYVQMLWAETVKDRRVKPDLEDLDLRTAAPSRDGGIQSMLLYATNLTDVDAWSEKVQQTYEEMICDWADMWGLDCIRSKVKLHLLCHVVMWVRRFGPNIGAQCETHECTNKHLRGNVEHTNRQAYSLDVAGRYSVFSGALHLAAGGWWRINQTHMTYPGRSLVALFSSSLVQEFWGLPTVQGPGSCRLWRERNVSDDTIDSALHTRLHDQYLVPWEHGQYQWYHRMSGLHPCRIGSFVQWTNQGLALFRVRFFLRETLRGGGIVLLAAFQEANPQSEAEEFSVAEGHKLIAPAEWNLTSSLHDIMAVLNVQHLCDNGCRRTWVPSTYRVERRHVKGDIWKHDEPRHDGWFINAHMIKTDV</sequence>
<dbReference type="OrthoDB" id="2246127at2759"/>
<accession>A0A6A7C2Z8</accession>
<dbReference type="EMBL" id="MU005973">
    <property type="protein sequence ID" value="KAF2861399.1"/>
    <property type="molecule type" value="Genomic_DNA"/>
</dbReference>
<gene>
    <name evidence="1" type="ORF">K470DRAFT_263796</name>
</gene>
<reference evidence="1" key="1">
    <citation type="journal article" date="2020" name="Stud. Mycol.">
        <title>101 Dothideomycetes genomes: a test case for predicting lifestyles and emergence of pathogens.</title>
        <authorList>
            <person name="Haridas S."/>
            <person name="Albert R."/>
            <person name="Binder M."/>
            <person name="Bloem J."/>
            <person name="Labutti K."/>
            <person name="Salamov A."/>
            <person name="Andreopoulos B."/>
            <person name="Baker S."/>
            <person name="Barry K."/>
            <person name="Bills G."/>
            <person name="Bluhm B."/>
            <person name="Cannon C."/>
            <person name="Castanera R."/>
            <person name="Culley D."/>
            <person name="Daum C."/>
            <person name="Ezra D."/>
            <person name="Gonzalez J."/>
            <person name="Henrissat B."/>
            <person name="Kuo A."/>
            <person name="Liang C."/>
            <person name="Lipzen A."/>
            <person name="Lutzoni F."/>
            <person name="Magnuson J."/>
            <person name="Mondo S."/>
            <person name="Nolan M."/>
            <person name="Ohm R."/>
            <person name="Pangilinan J."/>
            <person name="Park H.-J."/>
            <person name="Ramirez L."/>
            <person name="Alfaro M."/>
            <person name="Sun H."/>
            <person name="Tritt A."/>
            <person name="Yoshinaga Y."/>
            <person name="Zwiers L.-H."/>
            <person name="Turgeon B."/>
            <person name="Goodwin S."/>
            <person name="Spatafora J."/>
            <person name="Crous P."/>
            <person name="Grigoriev I."/>
        </authorList>
    </citation>
    <scope>NUCLEOTIDE SEQUENCE</scope>
    <source>
        <strain evidence="1">CBS 480.64</strain>
    </source>
</reference>
<organism evidence="1 2">
    <name type="scientific">Piedraia hortae CBS 480.64</name>
    <dbReference type="NCBI Taxonomy" id="1314780"/>
    <lineage>
        <taxon>Eukaryota</taxon>
        <taxon>Fungi</taxon>
        <taxon>Dikarya</taxon>
        <taxon>Ascomycota</taxon>
        <taxon>Pezizomycotina</taxon>
        <taxon>Dothideomycetes</taxon>
        <taxon>Dothideomycetidae</taxon>
        <taxon>Capnodiales</taxon>
        <taxon>Piedraiaceae</taxon>
        <taxon>Piedraia</taxon>
    </lineage>
</organism>
<evidence type="ECO:0000313" key="2">
    <source>
        <dbReference type="Proteomes" id="UP000799421"/>
    </source>
</evidence>
<dbReference type="Proteomes" id="UP000799421">
    <property type="component" value="Unassembled WGS sequence"/>
</dbReference>
<protein>
    <submittedName>
        <fullName evidence="1">Uncharacterized protein</fullName>
    </submittedName>
</protein>